<keyword evidence="5" id="KW-1185">Reference proteome</keyword>
<keyword evidence="1" id="KW-0812">Transmembrane</keyword>
<dbReference type="PANTHER" id="PTHR30273:SF2">
    <property type="entry name" value="PROTEIN FECR"/>
    <property type="match status" value="1"/>
</dbReference>
<dbReference type="InterPro" id="IPR012373">
    <property type="entry name" value="Ferrdict_sens_TM"/>
</dbReference>
<keyword evidence="1" id="KW-1133">Transmembrane helix</keyword>
<dbReference type="Pfam" id="PF16344">
    <property type="entry name" value="FecR_C"/>
    <property type="match status" value="1"/>
</dbReference>
<dbReference type="PIRSF" id="PIRSF018266">
    <property type="entry name" value="FecR"/>
    <property type="match status" value="1"/>
</dbReference>
<name>A0ABU1R2K0_9BACT</name>
<proteinExistence type="predicted"/>
<evidence type="ECO:0000259" key="3">
    <source>
        <dbReference type="Pfam" id="PF16344"/>
    </source>
</evidence>
<dbReference type="InterPro" id="IPR032508">
    <property type="entry name" value="FecR_C"/>
</dbReference>
<dbReference type="PANTHER" id="PTHR30273">
    <property type="entry name" value="PERIPLASMIC SIGNAL SENSOR AND SIGMA FACTOR ACTIVATOR FECR-RELATED"/>
    <property type="match status" value="1"/>
</dbReference>
<evidence type="ECO:0000313" key="4">
    <source>
        <dbReference type="EMBL" id="MDR6807616.1"/>
    </source>
</evidence>
<comment type="caution">
    <text evidence="4">The sequence shown here is derived from an EMBL/GenBank/DDBJ whole genome shotgun (WGS) entry which is preliminary data.</text>
</comment>
<dbReference type="EMBL" id="JAVDTI010000005">
    <property type="protein sequence ID" value="MDR6807616.1"/>
    <property type="molecule type" value="Genomic_DNA"/>
</dbReference>
<protein>
    <submittedName>
        <fullName evidence="4">Ferric-dicitrate binding protein FerR (Iron transport regulator)</fullName>
    </submittedName>
</protein>
<evidence type="ECO:0000313" key="5">
    <source>
        <dbReference type="Proteomes" id="UP001264980"/>
    </source>
</evidence>
<dbReference type="Pfam" id="PF04773">
    <property type="entry name" value="FecR"/>
    <property type="match status" value="1"/>
</dbReference>
<dbReference type="Gene3D" id="2.60.120.1440">
    <property type="match status" value="1"/>
</dbReference>
<dbReference type="RefSeq" id="WP_309988121.1">
    <property type="nucleotide sequence ID" value="NZ_JAVDTI010000005.1"/>
</dbReference>
<feature type="domain" description="FecR protein" evidence="2">
    <location>
        <begin position="140"/>
        <end position="234"/>
    </location>
</feature>
<gene>
    <name evidence="4" type="ORF">J2W84_004670</name>
</gene>
<evidence type="ECO:0000259" key="2">
    <source>
        <dbReference type="Pfam" id="PF04773"/>
    </source>
</evidence>
<dbReference type="Proteomes" id="UP001264980">
    <property type="component" value="Unassembled WGS sequence"/>
</dbReference>
<reference evidence="4 5" key="1">
    <citation type="submission" date="2023-07" db="EMBL/GenBank/DDBJ databases">
        <title>Sorghum-associated microbial communities from plants grown in Nebraska, USA.</title>
        <authorList>
            <person name="Schachtman D."/>
        </authorList>
    </citation>
    <scope>NUCLEOTIDE SEQUENCE [LARGE SCALE GENOMIC DNA]</scope>
    <source>
        <strain evidence="4 5">BE57</strain>
    </source>
</reference>
<evidence type="ECO:0000256" key="1">
    <source>
        <dbReference type="SAM" id="Phobius"/>
    </source>
</evidence>
<accession>A0ABU1R2K0</accession>
<feature type="domain" description="Protein FecR C-terminal" evidence="3">
    <location>
        <begin position="309"/>
        <end position="376"/>
    </location>
</feature>
<dbReference type="InterPro" id="IPR006860">
    <property type="entry name" value="FecR"/>
</dbReference>
<keyword evidence="1" id="KW-0472">Membrane</keyword>
<dbReference type="Gene3D" id="3.55.50.30">
    <property type="match status" value="1"/>
</dbReference>
<sequence length="377" mass="42262">MTNDQVYELIARKLSGEATPDELKALDLHLKNEPELAHQAELLDLYFYQPASVKADTDEKSRAWENLRSKLNSEFPDEYPVKPLASKSVRPAIFIQYRSWIAAAASVLLIVSLAVFYSGWRSRHGVSASLAISKKAFIELKTEKGTRLNKVLPDGTKVWLNGDSYLSYNADFGKSKRDITLVGEAFFDVAHNTRVPLTVHAKDVNILVTGTAFNVKSYSGNNKVETALLRGSVEVSRQSQPEQVVKLKPNEKITINIDDPASASSHEVLPIGKATERNGASSVKYQIEGLKESSIANMIPEVSWVENVLLFDNEPFGEVIDKMEKWYNVDIQVQNQELMSRRFSGVFKDENIIQAVEALQIIIPLQFEQHGKTIIIR</sequence>
<feature type="transmembrane region" description="Helical" evidence="1">
    <location>
        <begin position="100"/>
        <end position="120"/>
    </location>
</feature>
<organism evidence="4 5">
    <name type="scientific">Dyadobacter fermentans</name>
    <dbReference type="NCBI Taxonomy" id="94254"/>
    <lineage>
        <taxon>Bacteria</taxon>
        <taxon>Pseudomonadati</taxon>
        <taxon>Bacteroidota</taxon>
        <taxon>Cytophagia</taxon>
        <taxon>Cytophagales</taxon>
        <taxon>Spirosomataceae</taxon>
        <taxon>Dyadobacter</taxon>
    </lineage>
</organism>